<sequence>MASNQAKVILHWLDSSRAQRILWLMTELKVPYELKVYHREKTAFAPPELAKVHPLGKSPVITVIPPTSAGPEVKEQVIAESGFISEYLCDHWGRNSSLVPKKWKDGQEGAVGGETAAWLRYQYLMYYAEGSLMPFLVFFLVTSNLRGPQVPWLVRPISGAIANKINSAFIMPNVRKNLELLESYLATPPSETDGTGYLCGDHLTAADIMLSYPLFAVRERAAEFTIDGASIQTKFPKTFEYLARLEKEPGYVESVQTIEKLEGKFKLLPDSQ</sequence>
<feature type="domain" description="GST C-terminal" evidence="3">
    <location>
        <begin position="126"/>
        <end position="267"/>
    </location>
</feature>
<dbReference type="InterPro" id="IPR040079">
    <property type="entry name" value="Glutathione_S-Trfase"/>
</dbReference>
<dbReference type="Pfam" id="PF13409">
    <property type="entry name" value="GST_N_2"/>
    <property type="match status" value="1"/>
</dbReference>
<feature type="domain" description="GST N-terminal" evidence="2">
    <location>
        <begin position="5"/>
        <end position="96"/>
    </location>
</feature>
<dbReference type="SFLD" id="SFLDS00019">
    <property type="entry name" value="Glutathione_Transferase_(cytos"/>
    <property type="match status" value="1"/>
</dbReference>
<dbReference type="InterPro" id="IPR036282">
    <property type="entry name" value="Glutathione-S-Trfase_C_sf"/>
</dbReference>
<evidence type="ECO:0000313" key="5">
    <source>
        <dbReference type="Proteomes" id="UP001583186"/>
    </source>
</evidence>
<reference evidence="4 5" key="1">
    <citation type="journal article" date="2024" name="IMA Fungus">
        <title>IMA Genome - F19 : A genome assembly and annotation guide to empower mycologists, including annotated draft genome sequences of Ceratocystis pirilliformis, Diaporthe australafricana, Fusarium ophioides, Paecilomyces lecythidis, and Sporothrix stenoceras.</title>
        <authorList>
            <person name="Aylward J."/>
            <person name="Wilson A.M."/>
            <person name="Visagie C.M."/>
            <person name="Spraker J."/>
            <person name="Barnes I."/>
            <person name="Buitendag C."/>
            <person name="Ceriani C."/>
            <person name="Del Mar Angel L."/>
            <person name="du Plessis D."/>
            <person name="Fuchs T."/>
            <person name="Gasser K."/>
            <person name="Kramer D."/>
            <person name="Li W."/>
            <person name="Munsamy K."/>
            <person name="Piso A."/>
            <person name="Price J.L."/>
            <person name="Sonnekus B."/>
            <person name="Thomas C."/>
            <person name="van der Nest A."/>
            <person name="van Dijk A."/>
            <person name="van Heerden A."/>
            <person name="van Vuuren N."/>
            <person name="Yilmaz N."/>
            <person name="Duong T.A."/>
            <person name="van der Merwe N.A."/>
            <person name="Wingfield M.J."/>
            <person name="Wingfield B.D."/>
        </authorList>
    </citation>
    <scope>NUCLEOTIDE SEQUENCE [LARGE SCALE GENOMIC DNA]</scope>
    <source>
        <strain evidence="4 5">CMW 5346</strain>
    </source>
</reference>
<dbReference type="PROSITE" id="PS50405">
    <property type="entry name" value="GST_CTER"/>
    <property type="match status" value="1"/>
</dbReference>
<dbReference type="InterPro" id="IPR010987">
    <property type="entry name" value="Glutathione-S-Trfase_C-like"/>
</dbReference>
<dbReference type="SUPFAM" id="SSF47616">
    <property type="entry name" value="GST C-terminal domain-like"/>
    <property type="match status" value="1"/>
</dbReference>
<dbReference type="EC" id="2.5.1.18" evidence="4"/>
<dbReference type="CDD" id="cd03046">
    <property type="entry name" value="GST_N_GTT1_like"/>
    <property type="match status" value="1"/>
</dbReference>
<dbReference type="GO" id="GO:0004364">
    <property type="term" value="F:glutathione transferase activity"/>
    <property type="evidence" value="ECO:0007669"/>
    <property type="project" value="UniProtKB-EC"/>
</dbReference>
<dbReference type="PROSITE" id="PS50404">
    <property type="entry name" value="GST_NTER"/>
    <property type="match status" value="1"/>
</dbReference>
<dbReference type="Proteomes" id="UP001583186">
    <property type="component" value="Unassembled WGS sequence"/>
</dbReference>
<name>A0ABR3ZEN4_9PEZI</name>
<dbReference type="Gene3D" id="1.20.1050.10">
    <property type="match status" value="1"/>
</dbReference>
<keyword evidence="5" id="KW-1185">Reference proteome</keyword>
<dbReference type="InterPro" id="IPR004045">
    <property type="entry name" value="Glutathione_S-Trfase_N"/>
</dbReference>
<dbReference type="PANTHER" id="PTHR44051:SF9">
    <property type="entry name" value="GLUTATHIONE S-TRANSFERASE 1"/>
    <property type="match status" value="1"/>
</dbReference>
<dbReference type="Pfam" id="PF13410">
    <property type="entry name" value="GST_C_2"/>
    <property type="match status" value="1"/>
</dbReference>
<evidence type="ECO:0000259" key="2">
    <source>
        <dbReference type="PROSITE" id="PS50404"/>
    </source>
</evidence>
<dbReference type="SFLD" id="SFLDG00358">
    <property type="entry name" value="Main_(cytGST)"/>
    <property type="match status" value="1"/>
</dbReference>
<dbReference type="InterPro" id="IPR036249">
    <property type="entry name" value="Thioredoxin-like_sf"/>
</dbReference>
<dbReference type="Gene3D" id="3.40.30.10">
    <property type="entry name" value="Glutaredoxin"/>
    <property type="match status" value="1"/>
</dbReference>
<comment type="caution">
    <text evidence="4">The sequence shown here is derived from an EMBL/GenBank/DDBJ whole genome shotgun (WGS) entry which is preliminary data.</text>
</comment>
<evidence type="ECO:0000256" key="1">
    <source>
        <dbReference type="ARBA" id="ARBA00007409"/>
    </source>
</evidence>
<comment type="similarity">
    <text evidence="1">Belongs to the GST superfamily.</text>
</comment>
<organism evidence="4 5">
    <name type="scientific">Sporothrix stenoceras</name>
    <dbReference type="NCBI Taxonomy" id="5173"/>
    <lineage>
        <taxon>Eukaryota</taxon>
        <taxon>Fungi</taxon>
        <taxon>Dikarya</taxon>
        <taxon>Ascomycota</taxon>
        <taxon>Pezizomycotina</taxon>
        <taxon>Sordariomycetes</taxon>
        <taxon>Sordariomycetidae</taxon>
        <taxon>Ophiostomatales</taxon>
        <taxon>Ophiostomataceae</taxon>
        <taxon>Sporothrix</taxon>
    </lineage>
</organism>
<keyword evidence="4" id="KW-0808">Transferase</keyword>
<dbReference type="SUPFAM" id="SSF52833">
    <property type="entry name" value="Thioredoxin-like"/>
    <property type="match status" value="1"/>
</dbReference>
<dbReference type="CDD" id="cd03189">
    <property type="entry name" value="GST_C_GTT1_like"/>
    <property type="match status" value="1"/>
</dbReference>
<accession>A0ABR3ZEN4</accession>
<gene>
    <name evidence="4" type="primary">GTT1</name>
    <name evidence="4" type="ORF">Sste5346_003234</name>
</gene>
<evidence type="ECO:0000313" key="4">
    <source>
        <dbReference type="EMBL" id="KAL1898824.1"/>
    </source>
</evidence>
<dbReference type="EMBL" id="JAWCUI010000014">
    <property type="protein sequence ID" value="KAL1898824.1"/>
    <property type="molecule type" value="Genomic_DNA"/>
</dbReference>
<evidence type="ECO:0000259" key="3">
    <source>
        <dbReference type="PROSITE" id="PS50405"/>
    </source>
</evidence>
<protein>
    <submittedName>
        <fullName evidence="4">Bifunctional glutathione transferase/peroxidase</fullName>
        <ecNumber evidence="4">2.5.1.18</ecNumber>
    </submittedName>
</protein>
<dbReference type="PANTHER" id="PTHR44051">
    <property type="entry name" value="GLUTATHIONE S-TRANSFERASE-RELATED"/>
    <property type="match status" value="1"/>
</dbReference>
<proteinExistence type="inferred from homology"/>